<dbReference type="NCBIfam" id="TIGR04123">
    <property type="entry name" value="P_estr_lig_assc"/>
    <property type="match status" value="1"/>
</dbReference>
<dbReference type="PANTHER" id="PTHR39323:SF1">
    <property type="entry name" value="BLR1149 PROTEIN"/>
    <property type="match status" value="1"/>
</dbReference>
<dbReference type="Gene3D" id="3.60.21.10">
    <property type="match status" value="1"/>
</dbReference>
<protein>
    <recommendedName>
        <fullName evidence="3">Ligase-associated DNA damage response endonuclease PdeM</fullName>
    </recommendedName>
</protein>
<dbReference type="Proteomes" id="UP000538147">
    <property type="component" value="Unassembled WGS sequence"/>
</dbReference>
<dbReference type="AlphaFoldDB" id="A0A841L6W6"/>
<organism evidence="1 2">
    <name type="scientific">Polymorphobacter multimanifer</name>
    <dbReference type="NCBI Taxonomy" id="1070431"/>
    <lineage>
        <taxon>Bacteria</taxon>
        <taxon>Pseudomonadati</taxon>
        <taxon>Pseudomonadota</taxon>
        <taxon>Alphaproteobacteria</taxon>
        <taxon>Sphingomonadales</taxon>
        <taxon>Sphingosinicellaceae</taxon>
        <taxon>Polymorphobacter</taxon>
    </lineage>
</organism>
<gene>
    <name evidence="1" type="ORF">FHS79_002910</name>
</gene>
<dbReference type="RefSeq" id="WP_184201570.1">
    <property type="nucleotide sequence ID" value="NZ_BMOX01000053.1"/>
</dbReference>
<proteinExistence type="predicted"/>
<evidence type="ECO:0000313" key="2">
    <source>
        <dbReference type="Proteomes" id="UP000538147"/>
    </source>
</evidence>
<dbReference type="InterPro" id="IPR024173">
    <property type="entry name" value="Pesterase_MJ0037-like"/>
</dbReference>
<keyword evidence="2" id="KW-1185">Reference proteome</keyword>
<dbReference type="PANTHER" id="PTHR39323">
    <property type="entry name" value="BLR1149 PROTEIN"/>
    <property type="match status" value="1"/>
</dbReference>
<dbReference type="EMBL" id="JACIIV010000023">
    <property type="protein sequence ID" value="MBB6228719.1"/>
    <property type="molecule type" value="Genomic_DNA"/>
</dbReference>
<name>A0A841L6W6_9SPHN</name>
<evidence type="ECO:0000313" key="1">
    <source>
        <dbReference type="EMBL" id="MBB6228719.1"/>
    </source>
</evidence>
<accession>A0A841L6W6</accession>
<sequence>MPLLFSSEHLIPLPCGALHWPARGALLVADLHLEKASHFARRGWPLPPYDSEVTLTRLAAALAHTGATTLIALGDTFHDPQGPARLPSAARNLLAQIASRAKILWITGNHDDAAAATLHGTAHPELVLGPLTLRHEADPADPAPELSGHFHPKVIIRHRGRAISRRCFALSPTKLILPAYGSLAGGLDITDPALAAAAPGGLIALVPEAGQLLRFPVVAQAA</sequence>
<evidence type="ECO:0008006" key="3">
    <source>
        <dbReference type="Google" id="ProtNLM"/>
    </source>
</evidence>
<comment type="caution">
    <text evidence="1">The sequence shown here is derived from an EMBL/GenBank/DDBJ whole genome shotgun (WGS) entry which is preliminary data.</text>
</comment>
<dbReference type="InterPro" id="IPR026336">
    <property type="entry name" value="PdeM-like"/>
</dbReference>
<reference evidence="1 2" key="1">
    <citation type="submission" date="2020-08" db="EMBL/GenBank/DDBJ databases">
        <title>Genomic Encyclopedia of Type Strains, Phase IV (KMG-IV): sequencing the most valuable type-strain genomes for metagenomic binning, comparative biology and taxonomic classification.</title>
        <authorList>
            <person name="Goeker M."/>
        </authorList>
    </citation>
    <scope>NUCLEOTIDE SEQUENCE [LARGE SCALE GENOMIC DNA]</scope>
    <source>
        <strain evidence="1 2">DSM 102189</strain>
    </source>
</reference>
<dbReference type="SUPFAM" id="SSF56300">
    <property type="entry name" value="Metallo-dependent phosphatases"/>
    <property type="match status" value="1"/>
</dbReference>
<dbReference type="PIRSF" id="PIRSF000887">
    <property type="entry name" value="Pesterase_MJ0037"/>
    <property type="match status" value="1"/>
</dbReference>
<dbReference type="InterPro" id="IPR029052">
    <property type="entry name" value="Metallo-depent_PP-like"/>
</dbReference>